<dbReference type="SUPFAM" id="SSF52540">
    <property type="entry name" value="P-loop containing nucleoside triphosphate hydrolases"/>
    <property type="match status" value="1"/>
</dbReference>
<protein>
    <submittedName>
        <fullName evidence="2">NACHT domain protein</fullName>
    </submittedName>
</protein>
<dbReference type="PROSITE" id="PS50837">
    <property type="entry name" value="NACHT"/>
    <property type="match status" value="1"/>
</dbReference>
<keyword evidence="3" id="KW-1185">Reference proteome</keyword>
<dbReference type="PANTHER" id="PTHR46844:SF1">
    <property type="entry name" value="SLR5058 PROTEIN"/>
    <property type="match status" value="1"/>
</dbReference>
<dbReference type="PANTHER" id="PTHR46844">
    <property type="entry name" value="SLR5058 PROTEIN"/>
    <property type="match status" value="1"/>
</dbReference>
<organism evidence="2 3">
    <name type="scientific">Pacificibacter marinus</name>
    <dbReference type="NCBI Taxonomy" id="658057"/>
    <lineage>
        <taxon>Bacteria</taxon>
        <taxon>Pseudomonadati</taxon>
        <taxon>Pseudomonadota</taxon>
        <taxon>Alphaproteobacteria</taxon>
        <taxon>Rhodobacterales</taxon>
        <taxon>Roseobacteraceae</taxon>
        <taxon>Pacificibacter</taxon>
    </lineage>
</organism>
<dbReference type="STRING" id="658057.SAMN04488032_12614"/>
<dbReference type="EMBL" id="FWFW01000023">
    <property type="protein sequence ID" value="SLN70654.1"/>
    <property type="molecule type" value="Genomic_DNA"/>
</dbReference>
<evidence type="ECO:0000313" key="2">
    <source>
        <dbReference type="EMBL" id="SLN70654.1"/>
    </source>
</evidence>
<name>A0A1Y5TXE5_9RHOB</name>
<reference evidence="2 3" key="1">
    <citation type="submission" date="2017-03" db="EMBL/GenBank/DDBJ databases">
        <authorList>
            <person name="Afonso C.L."/>
            <person name="Miller P.J."/>
            <person name="Scott M.A."/>
            <person name="Spackman E."/>
            <person name="Goraichik I."/>
            <person name="Dimitrov K.M."/>
            <person name="Suarez D.L."/>
            <person name="Swayne D.E."/>
        </authorList>
    </citation>
    <scope>NUCLEOTIDE SEQUENCE [LARGE SCALE GENOMIC DNA]</scope>
    <source>
        <strain evidence="2 3">CECT 7971</strain>
    </source>
</reference>
<evidence type="ECO:0000313" key="3">
    <source>
        <dbReference type="Proteomes" id="UP000193307"/>
    </source>
</evidence>
<dbReference type="Pfam" id="PF05729">
    <property type="entry name" value="NACHT"/>
    <property type="match status" value="1"/>
</dbReference>
<dbReference type="OrthoDB" id="2081291at2"/>
<gene>
    <name evidence="2" type="ORF">PAM7971_03791</name>
</gene>
<evidence type="ECO:0000259" key="1">
    <source>
        <dbReference type="PROSITE" id="PS50837"/>
    </source>
</evidence>
<sequence length="560" mass="65458">MDPLALTSDIRRDSPTPLTDVYVPPNFKIDRNTLSAQELTELIGANLQRTVVTGLAGSGKSVFLKYLFRKSIEDGYTYYPIFFELRSLNSVNKKSLKEQIFESVQNYATGFTKQQFEFGLRRGSFYLIIDALDETSIDLKSEISDEICDISRKYPKCPVVLTSRPSEEFYAWEGFTTAHLLPFNKTQCLEYIGKIHFDDIKKTEFLEALRESLFEEHEEFVSNPLLAAMMLLTYDEYGEIPARRHVFFEKCFQVLLREHDVSKSRYRRQFHSGMDYAELETALRHFCVLSYLDRKFSFKHEEILNTIGDALADLGFEVDPNNLLQDLTKSISILQKDGDYFEFVHRSFQEYFYAKFVVSDREFTLEEKLKEFLKVDDVIDMVIDMDRGYFETSFLLPRVRKLNRQFAKIDPEQKPDLIMNKFFANSSCGKKQRHDEDDLPPFYVTYSVSHEEREYEPRGLNLQVYWYLLKNHSDLRPHSYKEDTPNKEVILDIFNTTEQNAGSPRTNIPLRAHNRNKLIQLGAGKFAKRVKDSLAELEVRLERTTSKRSSSLSGKLRAHR</sequence>
<accession>A0A1Y5TXE5</accession>
<dbReference type="Gene3D" id="3.40.50.300">
    <property type="entry name" value="P-loop containing nucleotide triphosphate hydrolases"/>
    <property type="match status" value="1"/>
</dbReference>
<dbReference type="InterPro" id="IPR027417">
    <property type="entry name" value="P-loop_NTPase"/>
</dbReference>
<dbReference type="InterPro" id="IPR007111">
    <property type="entry name" value="NACHT_NTPase"/>
</dbReference>
<feature type="domain" description="NACHT" evidence="1">
    <location>
        <begin position="48"/>
        <end position="166"/>
    </location>
</feature>
<proteinExistence type="predicted"/>
<dbReference type="Proteomes" id="UP000193307">
    <property type="component" value="Unassembled WGS sequence"/>
</dbReference>
<dbReference type="AlphaFoldDB" id="A0A1Y5TXE5"/>